<dbReference type="EMBL" id="JAGINW010000001">
    <property type="protein sequence ID" value="MBP2324717.1"/>
    <property type="molecule type" value="Genomic_DNA"/>
</dbReference>
<reference evidence="1 2" key="1">
    <citation type="submission" date="2021-03" db="EMBL/GenBank/DDBJ databases">
        <title>Sequencing the genomes of 1000 actinobacteria strains.</title>
        <authorList>
            <person name="Klenk H.-P."/>
        </authorList>
    </citation>
    <scope>NUCLEOTIDE SEQUENCE [LARGE SCALE GENOMIC DNA]</scope>
    <source>
        <strain evidence="1 2">DSM 46670</strain>
    </source>
</reference>
<accession>A0ABS4TJX2</accession>
<evidence type="ECO:0000313" key="1">
    <source>
        <dbReference type="EMBL" id="MBP2324717.1"/>
    </source>
</evidence>
<name>A0ABS4TJX2_9PSEU</name>
<dbReference type="RefSeq" id="WP_209642006.1">
    <property type="nucleotide sequence ID" value="NZ_JAGINW010000001.1"/>
</dbReference>
<comment type="caution">
    <text evidence="1">The sequence shown here is derived from an EMBL/GenBank/DDBJ whole genome shotgun (WGS) entry which is preliminary data.</text>
</comment>
<organism evidence="1 2">
    <name type="scientific">Kibdelosporangium banguiense</name>
    <dbReference type="NCBI Taxonomy" id="1365924"/>
    <lineage>
        <taxon>Bacteria</taxon>
        <taxon>Bacillati</taxon>
        <taxon>Actinomycetota</taxon>
        <taxon>Actinomycetes</taxon>
        <taxon>Pseudonocardiales</taxon>
        <taxon>Pseudonocardiaceae</taxon>
        <taxon>Kibdelosporangium</taxon>
    </lineage>
</organism>
<protein>
    <submittedName>
        <fullName evidence="1">Uncharacterized protein</fullName>
    </submittedName>
</protein>
<proteinExistence type="predicted"/>
<dbReference type="Proteomes" id="UP001519332">
    <property type="component" value="Unassembled WGS sequence"/>
</dbReference>
<keyword evidence="2" id="KW-1185">Reference proteome</keyword>
<evidence type="ECO:0000313" key="2">
    <source>
        <dbReference type="Proteomes" id="UP001519332"/>
    </source>
</evidence>
<sequence>MRVVPGKFAQALVLLDETEVKLGIRLDAEVGAAIARGHGGSFEITHTRRAGPHTSGTQET</sequence>
<gene>
    <name evidence="1" type="ORF">JOF56_005102</name>
</gene>